<dbReference type="InterPro" id="IPR003594">
    <property type="entry name" value="HATPase_dom"/>
</dbReference>
<comment type="catalytic activity">
    <reaction evidence="1">
        <text>ATP + protein L-histidine = ADP + protein N-phospho-L-histidine.</text>
        <dbReference type="EC" id="2.7.13.3"/>
    </reaction>
</comment>
<keyword evidence="4" id="KW-0808">Transferase</keyword>
<keyword evidence="6" id="KW-0902">Two-component regulatory system</keyword>
<evidence type="ECO:0000313" key="9">
    <source>
        <dbReference type="EMBL" id="OGD54412.1"/>
    </source>
</evidence>
<reference evidence="9 10" key="1">
    <citation type="journal article" date="2016" name="Nat. Commun.">
        <title>Thousands of microbial genomes shed light on interconnected biogeochemical processes in an aquifer system.</title>
        <authorList>
            <person name="Anantharaman K."/>
            <person name="Brown C.T."/>
            <person name="Hug L.A."/>
            <person name="Sharon I."/>
            <person name="Castelle C.J."/>
            <person name="Probst A.J."/>
            <person name="Thomas B.C."/>
            <person name="Singh A."/>
            <person name="Wilkins M.J."/>
            <person name="Karaoz U."/>
            <person name="Brodie E.L."/>
            <person name="Williams K.H."/>
            <person name="Hubbard S.S."/>
            <person name="Banfield J.F."/>
        </authorList>
    </citation>
    <scope>NUCLEOTIDE SEQUENCE [LARGE SCALE GENOMIC DNA]</scope>
</reference>
<accession>A0A1F5DGV7</accession>
<sequence>MFEQARIKLTVWYLFIIMLISMIFSIIIYSIISREFERRFRQAQMRLRAEQLGIPFPGLIPRELEEIEPILLEELNNAKKNLIFNLIIINGVILVLSAGASYFLAGKTLNPIEKALNEQKRFVADASHELRTPLTALKTSVEVALRDEKINLAEVKKVLYSNLQDIDGLESLTSNLLSLANLQDNANNLGFDKTNIAEVISKAVKKIKPLAKKKSITIKVDVKKQVIVANKESLEKLLLILLDNAIKYTPKKGKIWINAERSRTNLTLSIKDTGIGIDKKDIPNIFKRFYRTDQVRTKDTLGGFGLGLSVAKEIIKQHKGSVKVESILGKGTTFIVRLPV</sequence>
<dbReference type="Gene3D" id="1.10.287.130">
    <property type="match status" value="1"/>
</dbReference>
<dbReference type="InterPro" id="IPR004358">
    <property type="entry name" value="Sig_transdc_His_kin-like_C"/>
</dbReference>
<dbReference type="InterPro" id="IPR003661">
    <property type="entry name" value="HisK_dim/P_dom"/>
</dbReference>
<evidence type="ECO:0000256" key="5">
    <source>
        <dbReference type="ARBA" id="ARBA00022777"/>
    </source>
</evidence>
<dbReference type="FunFam" id="3.30.565.10:FF:000006">
    <property type="entry name" value="Sensor histidine kinase WalK"/>
    <property type="match status" value="1"/>
</dbReference>
<dbReference type="Proteomes" id="UP000178758">
    <property type="component" value="Unassembled WGS sequence"/>
</dbReference>
<dbReference type="PANTHER" id="PTHR45453">
    <property type="entry name" value="PHOSPHATE REGULON SENSOR PROTEIN PHOR"/>
    <property type="match status" value="1"/>
</dbReference>
<dbReference type="GO" id="GO:0000155">
    <property type="term" value="F:phosphorelay sensor kinase activity"/>
    <property type="evidence" value="ECO:0007669"/>
    <property type="project" value="InterPro"/>
</dbReference>
<keyword evidence="7" id="KW-1133">Transmembrane helix</keyword>
<dbReference type="GO" id="GO:0016036">
    <property type="term" value="P:cellular response to phosphate starvation"/>
    <property type="evidence" value="ECO:0007669"/>
    <property type="project" value="TreeGrafter"/>
</dbReference>
<dbReference type="InterPro" id="IPR050351">
    <property type="entry name" value="BphY/WalK/GraS-like"/>
</dbReference>
<dbReference type="GO" id="GO:0005886">
    <property type="term" value="C:plasma membrane"/>
    <property type="evidence" value="ECO:0007669"/>
    <property type="project" value="TreeGrafter"/>
</dbReference>
<dbReference type="InterPro" id="IPR036097">
    <property type="entry name" value="HisK_dim/P_sf"/>
</dbReference>
<evidence type="ECO:0000256" key="4">
    <source>
        <dbReference type="ARBA" id="ARBA00022679"/>
    </source>
</evidence>
<dbReference type="InterPro" id="IPR005467">
    <property type="entry name" value="His_kinase_dom"/>
</dbReference>
<dbReference type="GO" id="GO:0004721">
    <property type="term" value="F:phosphoprotein phosphatase activity"/>
    <property type="evidence" value="ECO:0007669"/>
    <property type="project" value="TreeGrafter"/>
</dbReference>
<feature type="transmembrane region" description="Helical" evidence="7">
    <location>
        <begin position="82"/>
        <end position="104"/>
    </location>
</feature>
<proteinExistence type="predicted"/>
<dbReference type="SMART" id="SM00387">
    <property type="entry name" value="HATPase_c"/>
    <property type="match status" value="1"/>
</dbReference>
<dbReference type="EMBL" id="MEZJ01000015">
    <property type="protein sequence ID" value="OGD54412.1"/>
    <property type="molecule type" value="Genomic_DNA"/>
</dbReference>
<dbReference type="InterPro" id="IPR036890">
    <property type="entry name" value="HATPase_C_sf"/>
</dbReference>
<comment type="caution">
    <text evidence="9">The sequence shown here is derived from an EMBL/GenBank/DDBJ whole genome shotgun (WGS) entry which is preliminary data.</text>
</comment>
<keyword evidence="7" id="KW-0472">Membrane</keyword>
<evidence type="ECO:0000256" key="3">
    <source>
        <dbReference type="ARBA" id="ARBA00022553"/>
    </source>
</evidence>
<dbReference type="Pfam" id="PF00512">
    <property type="entry name" value="HisKA"/>
    <property type="match status" value="1"/>
</dbReference>
<dbReference type="SUPFAM" id="SSF55874">
    <property type="entry name" value="ATPase domain of HSP90 chaperone/DNA topoisomerase II/histidine kinase"/>
    <property type="match status" value="1"/>
</dbReference>
<protein>
    <recommendedName>
        <fullName evidence="2">histidine kinase</fullName>
        <ecNumber evidence="2">2.7.13.3</ecNumber>
    </recommendedName>
</protein>
<dbReference type="PROSITE" id="PS50109">
    <property type="entry name" value="HIS_KIN"/>
    <property type="match status" value="1"/>
</dbReference>
<dbReference type="EC" id="2.7.13.3" evidence="2"/>
<feature type="transmembrane region" description="Helical" evidence="7">
    <location>
        <begin position="12"/>
        <end position="32"/>
    </location>
</feature>
<dbReference type="Gene3D" id="3.30.565.10">
    <property type="entry name" value="Histidine kinase-like ATPase, C-terminal domain"/>
    <property type="match status" value="1"/>
</dbReference>
<dbReference type="AlphaFoldDB" id="A0A1F5DGV7"/>
<evidence type="ECO:0000256" key="6">
    <source>
        <dbReference type="ARBA" id="ARBA00023012"/>
    </source>
</evidence>
<keyword evidence="7" id="KW-0812">Transmembrane</keyword>
<name>A0A1F5DGV7_9BACT</name>
<feature type="domain" description="Histidine kinase" evidence="8">
    <location>
        <begin position="125"/>
        <end position="340"/>
    </location>
</feature>
<keyword evidence="3" id="KW-0597">Phosphoprotein</keyword>
<evidence type="ECO:0000259" key="8">
    <source>
        <dbReference type="PROSITE" id="PS50109"/>
    </source>
</evidence>
<dbReference type="PANTHER" id="PTHR45453:SF1">
    <property type="entry name" value="PHOSPHATE REGULON SENSOR PROTEIN PHOR"/>
    <property type="match status" value="1"/>
</dbReference>
<dbReference type="PRINTS" id="PR00344">
    <property type="entry name" value="BCTRLSENSOR"/>
</dbReference>
<evidence type="ECO:0000256" key="1">
    <source>
        <dbReference type="ARBA" id="ARBA00000085"/>
    </source>
</evidence>
<dbReference type="SUPFAM" id="SSF47384">
    <property type="entry name" value="Homodimeric domain of signal transducing histidine kinase"/>
    <property type="match status" value="1"/>
</dbReference>
<keyword evidence="5" id="KW-0418">Kinase</keyword>
<evidence type="ECO:0000313" key="10">
    <source>
        <dbReference type="Proteomes" id="UP000178758"/>
    </source>
</evidence>
<evidence type="ECO:0000256" key="7">
    <source>
        <dbReference type="SAM" id="Phobius"/>
    </source>
</evidence>
<dbReference type="SMART" id="SM00388">
    <property type="entry name" value="HisKA"/>
    <property type="match status" value="1"/>
</dbReference>
<dbReference type="Pfam" id="PF02518">
    <property type="entry name" value="HATPase_c"/>
    <property type="match status" value="1"/>
</dbReference>
<organism evidence="9 10">
    <name type="scientific">Candidatus Beckwithbacteria bacterium RBG_13_35_6</name>
    <dbReference type="NCBI Taxonomy" id="1797456"/>
    <lineage>
        <taxon>Bacteria</taxon>
        <taxon>Candidatus Beckwithiibacteriota</taxon>
    </lineage>
</organism>
<dbReference type="CDD" id="cd00082">
    <property type="entry name" value="HisKA"/>
    <property type="match status" value="1"/>
</dbReference>
<evidence type="ECO:0000256" key="2">
    <source>
        <dbReference type="ARBA" id="ARBA00012438"/>
    </source>
</evidence>
<gene>
    <name evidence="9" type="ORF">A3J78_00115</name>
</gene>